<protein>
    <submittedName>
        <fullName evidence="1">Uncharacterized protein</fullName>
    </submittedName>
</protein>
<reference evidence="1" key="1">
    <citation type="submission" date="2020-08" db="EMBL/GenBank/DDBJ databases">
        <title>Genome public.</title>
        <authorList>
            <person name="Liu C."/>
            <person name="Sun Q."/>
        </authorList>
    </citation>
    <scope>NUCLEOTIDE SEQUENCE</scope>
    <source>
        <strain evidence="1">NSJ-40</strain>
    </source>
</reference>
<dbReference type="RefSeq" id="WP_249317896.1">
    <property type="nucleotide sequence ID" value="NZ_JACRSN010000002.1"/>
</dbReference>
<name>A0A926D7B9_9FIRM</name>
<gene>
    <name evidence="1" type="ORF">IAG03_01400</name>
</gene>
<keyword evidence="2" id="KW-1185">Reference proteome</keyword>
<proteinExistence type="predicted"/>
<comment type="caution">
    <text evidence="1">The sequence shown here is derived from an EMBL/GenBank/DDBJ whole genome shotgun (WGS) entry which is preliminary data.</text>
</comment>
<dbReference type="EMBL" id="JACRSN010000002">
    <property type="protein sequence ID" value="MBC8532677.1"/>
    <property type="molecule type" value="Genomic_DNA"/>
</dbReference>
<organism evidence="1 2">
    <name type="scientific">Yeguia hominis</name>
    <dbReference type="NCBI Taxonomy" id="2763662"/>
    <lineage>
        <taxon>Bacteria</taxon>
        <taxon>Bacillati</taxon>
        <taxon>Bacillota</taxon>
        <taxon>Clostridia</taxon>
        <taxon>Eubacteriales</taxon>
        <taxon>Yeguiaceae</taxon>
        <taxon>Yeguia</taxon>
    </lineage>
</organism>
<accession>A0A926D7B9</accession>
<sequence>MLYDSGRQKYELLLKRAGGWRTESYNEFYTKQNCEWVQVPSFHFDKIYSAIFQNRVELLPPDAQVLAFCMEFEYEIRDGLQEVLASSNQFHMIEALRQIEAQQYADLLLHIMQNDFHNEQFPLSDEQIERMQNQIEKADKVLWNNKSAYDVFHKAVVTRLIMRLDYASYIF</sequence>
<dbReference type="AlphaFoldDB" id="A0A926D7B9"/>
<evidence type="ECO:0000313" key="2">
    <source>
        <dbReference type="Proteomes" id="UP000651482"/>
    </source>
</evidence>
<dbReference type="Proteomes" id="UP000651482">
    <property type="component" value="Unassembled WGS sequence"/>
</dbReference>
<evidence type="ECO:0000313" key="1">
    <source>
        <dbReference type="EMBL" id="MBC8532677.1"/>
    </source>
</evidence>